<dbReference type="GO" id="GO:0055085">
    <property type="term" value="P:transmembrane transport"/>
    <property type="evidence" value="ECO:0007669"/>
    <property type="project" value="InterPro"/>
</dbReference>
<protein>
    <recommendedName>
        <fullName evidence="8">ABC transmembrane type-1 domain-containing protein</fullName>
    </recommendedName>
</protein>
<dbReference type="InterPro" id="IPR000515">
    <property type="entry name" value="MetI-like"/>
</dbReference>
<evidence type="ECO:0000256" key="2">
    <source>
        <dbReference type="ARBA" id="ARBA00022448"/>
    </source>
</evidence>
<dbReference type="SUPFAM" id="SSF161098">
    <property type="entry name" value="MetI-like"/>
    <property type="match status" value="1"/>
</dbReference>
<feature type="transmembrane region" description="Helical" evidence="7">
    <location>
        <begin position="238"/>
        <end position="255"/>
    </location>
</feature>
<evidence type="ECO:0000256" key="7">
    <source>
        <dbReference type="RuleBase" id="RU363032"/>
    </source>
</evidence>
<dbReference type="PANTHER" id="PTHR43744:SF8">
    <property type="entry name" value="SN-GLYCEROL-3-PHOSPHATE TRANSPORT SYSTEM PERMEASE PROTEIN UGPE"/>
    <property type="match status" value="1"/>
</dbReference>
<dbReference type="AlphaFoldDB" id="A0A096DQ45"/>
<feature type="transmembrane region" description="Helical" evidence="7">
    <location>
        <begin position="71"/>
        <end position="90"/>
    </location>
</feature>
<evidence type="ECO:0000313" key="9">
    <source>
        <dbReference type="EMBL" id="KGG81371.1"/>
    </source>
</evidence>
<organism evidence="9 10">
    <name type="scientific">Caloranaerobacter azorensis H53214</name>
    <dbReference type="NCBI Taxonomy" id="1156417"/>
    <lineage>
        <taxon>Bacteria</taxon>
        <taxon>Bacillati</taxon>
        <taxon>Bacillota</taxon>
        <taxon>Tissierellia</taxon>
        <taxon>Tissierellales</taxon>
        <taxon>Thermohalobacteraceae</taxon>
        <taxon>Caloranaerobacter</taxon>
    </lineage>
</organism>
<feature type="domain" description="ABC transmembrane type-1" evidence="8">
    <location>
        <begin position="65"/>
        <end position="257"/>
    </location>
</feature>
<keyword evidence="3" id="KW-1003">Cell membrane</keyword>
<keyword evidence="5 7" id="KW-1133">Transmembrane helix</keyword>
<dbReference type="RefSeq" id="WP_035161523.1">
    <property type="nucleotide sequence ID" value="NZ_AZTB01000002.1"/>
</dbReference>
<evidence type="ECO:0000256" key="6">
    <source>
        <dbReference type="ARBA" id="ARBA00023136"/>
    </source>
</evidence>
<dbReference type="Proteomes" id="UP000029622">
    <property type="component" value="Unassembled WGS sequence"/>
</dbReference>
<feature type="transmembrane region" description="Helical" evidence="7">
    <location>
        <begin position="142"/>
        <end position="160"/>
    </location>
</feature>
<evidence type="ECO:0000256" key="3">
    <source>
        <dbReference type="ARBA" id="ARBA00022475"/>
    </source>
</evidence>
<reference evidence="9 10" key="1">
    <citation type="submission" date="2013-12" db="EMBL/GenBank/DDBJ databases">
        <title>Draft genome sequence of Caloranaerobacter sp. H53214.</title>
        <authorList>
            <person name="Jiang L.J."/>
            <person name="Shao Z.Z."/>
            <person name="Long M.N."/>
        </authorList>
    </citation>
    <scope>NUCLEOTIDE SEQUENCE [LARGE SCALE GENOMIC DNA]</scope>
    <source>
        <strain evidence="9 10">H53214</strain>
    </source>
</reference>
<name>A0A096DQ45_9FIRM</name>
<evidence type="ECO:0000256" key="5">
    <source>
        <dbReference type="ARBA" id="ARBA00022989"/>
    </source>
</evidence>
<keyword evidence="6 7" id="KW-0472">Membrane</keyword>
<evidence type="ECO:0000256" key="1">
    <source>
        <dbReference type="ARBA" id="ARBA00004651"/>
    </source>
</evidence>
<keyword evidence="4 7" id="KW-0812">Transmembrane</keyword>
<proteinExistence type="inferred from homology"/>
<dbReference type="PANTHER" id="PTHR43744">
    <property type="entry name" value="ABC TRANSPORTER PERMEASE PROTEIN MG189-RELATED-RELATED"/>
    <property type="match status" value="1"/>
</dbReference>
<comment type="subcellular location">
    <subcellularLocation>
        <location evidence="1 7">Cell membrane</location>
        <topology evidence="1 7">Multi-pass membrane protein</topology>
    </subcellularLocation>
</comment>
<feature type="transmembrane region" description="Helical" evidence="7">
    <location>
        <begin position="181"/>
        <end position="203"/>
    </location>
</feature>
<evidence type="ECO:0000256" key="4">
    <source>
        <dbReference type="ARBA" id="ARBA00022692"/>
    </source>
</evidence>
<accession>A0A096DQ45</accession>
<dbReference type="STRING" id="1156417.Y919_01060"/>
<dbReference type="InterPro" id="IPR035906">
    <property type="entry name" value="MetI-like_sf"/>
</dbReference>
<dbReference type="Pfam" id="PF00528">
    <property type="entry name" value="BPD_transp_1"/>
    <property type="match status" value="1"/>
</dbReference>
<comment type="similarity">
    <text evidence="7">Belongs to the binding-protein-dependent transport system permease family.</text>
</comment>
<feature type="transmembrane region" description="Helical" evidence="7">
    <location>
        <begin position="102"/>
        <end position="122"/>
    </location>
</feature>
<keyword evidence="2 7" id="KW-0813">Transport</keyword>
<dbReference type="EMBL" id="AZTB01000002">
    <property type="protein sequence ID" value="KGG81371.1"/>
    <property type="molecule type" value="Genomic_DNA"/>
</dbReference>
<comment type="caution">
    <text evidence="9">The sequence shown here is derived from an EMBL/GenBank/DDBJ whole genome shotgun (WGS) entry which is preliminary data.</text>
</comment>
<evidence type="ECO:0000313" key="10">
    <source>
        <dbReference type="Proteomes" id="UP000029622"/>
    </source>
</evidence>
<dbReference type="Gene3D" id="1.10.3720.10">
    <property type="entry name" value="MetI-like"/>
    <property type="match status" value="1"/>
</dbReference>
<gene>
    <name evidence="9" type="ORF">Y919_01060</name>
</gene>
<evidence type="ECO:0000259" key="8">
    <source>
        <dbReference type="PROSITE" id="PS50928"/>
    </source>
</evidence>
<dbReference type="GO" id="GO:0005886">
    <property type="term" value="C:plasma membrane"/>
    <property type="evidence" value="ECO:0007669"/>
    <property type="project" value="UniProtKB-SubCell"/>
</dbReference>
<dbReference type="PROSITE" id="PS50928">
    <property type="entry name" value="ABC_TM1"/>
    <property type="match status" value="1"/>
</dbReference>
<dbReference type="CDD" id="cd06261">
    <property type="entry name" value="TM_PBP2"/>
    <property type="match status" value="1"/>
</dbReference>
<sequence length="271" mass="30824">MKKILLVLIFIISFLYVFPIIYTFTNSFMTESQINAENIQIIPDEFNLQQYYSIVTNKAEYFKFFMNSVKLTVIIIVGQIVIGIFAAFAFAKMEFPGRDLIFVIYILAVLLPFQVTLVPNYLVLDKIHRVLNIKILDTHMAIILPGIFSSFGVFLLRQFVRGIPNDIIEAARIDGAGYGKILFKVVLPVIKPAVFSLVILTFIDNWNLIEKAIIFIDTPSKLPLSVFLENIYYGDYKVFYAGAVLYIVPALLIFIKGEDYLKEGLTVGGMK</sequence>